<dbReference type="AlphaFoldDB" id="A0A2C9CGB2"/>
<keyword evidence="4" id="KW-1185">Reference proteome</keyword>
<protein>
    <recommendedName>
        <fullName evidence="1">DUF7718 domain-containing protein</fullName>
    </recommendedName>
</protein>
<dbReference type="OrthoDB" id="1495103at2"/>
<evidence type="ECO:0000259" key="1">
    <source>
        <dbReference type="Pfam" id="PF24839"/>
    </source>
</evidence>
<organism evidence="3 4">
    <name type="scientific">Kuenenia stuttgartiensis</name>
    <dbReference type="NCBI Taxonomy" id="174633"/>
    <lineage>
        <taxon>Bacteria</taxon>
        <taxon>Pseudomonadati</taxon>
        <taxon>Planctomycetota</taxon>
        <taxon>Candidatus Brocadiia</taxon>
        <taxon>Candidatus Brocadiales</taxon>
        <taxon>Candidatus Brocadiaceae</taxon>
        <taxon>Candidatus Kuenenia</taxon>
    </lineage>
</organism>
<reference evidence="2 5" key="3">
    <citation type="submission" date="2020-02" db="EMBL/GenBank/DDBJ databases">
        <title>Newly sequenced genome of strain CSTR1 showed variability in Candidatus Kuenenia stuttgartiensis genomes.</title>
        <authorList>
            <person name="Ding C."/>
            <person name="Adrian L."/>
        </authorList>
    </citation>
    <scope>NUCLEOTIDE SEQUENCE [LARGE SCALE GENOMIC DNA]</scope>
    <source>
        <strain evidence="2 5">CSTR1</strain>
    </source>
</reference>
<evidence type="ECO:0000313" key="3">
    <source>
        <dbReference type="EMBL" id="SOH04784.1"/>
    </source>
</evidence>
<accession>A0A2C9CGB2</accession>
<dbReference type="Proteomes" id="UP000501926">
    <property type="component" value="Chromosome"/>
</dbReference>
<reference evidence="3" key="1">
    <citation type="submission" date="2017-10" db="EMBL/GenBank/DDBJ databases">
        <authorList>
            <person name="Banno H."/>
            <person name="Chua N.-H."/>
        </authorList>
    </citation>
    <scope>NUCLEOTIDE SEQUENCE [LARGE SCALE GENOMIC DNA]</scope>
    <source>
        <strain evidence="3">Kuenenia_mbr1_ru-nijmegen</strain>
    </source>
</reference>
<feature type="domain" description="DUF7718" evidence="1">
    <location>
        <begin position="2"/>
        <end position="71"/>
    </location>
</feature>
<evidence type="ECO:0000313" key="4">
    <source>
        <dbReference type="Proteomes" id="UP000221734"/>
    </source>
</evidence>
<dbReference type="RefSeq" id="WP_099325457.1">
    <property type="nucleotide sequence ID" value="NZ_CP049055.1"/>
</dbReference>
<proteinExistence type="predicted"/>
<dbReference type="InterPro" id="IPR056135">
    <property type="entry name" value="DUF7718"/>
</dbReference>
<dbReference type="Pfam" id="PF24839">
    <property type="entry name" value="DUF7718"/>
    <property type="match status" value="1"/>
</dbReference>
<evidence type="ECO:0000313" key="2">
    <source>
        <dbReference type="EMBL" id="QII14154.1"/>
    </source>
</evidence>
<dbReference type="EMBL" id="LT934425">
    <property type="protein sequence ID" value="SOH04784.1"/>
    <property type="molecule type" value="Genomic_DNA"/>
</dbReference>
<dbReference type="KEGG" id="kst:KSMBR1_2289"/>
<dbReference type="Proteomes" id="UP000221734">
    <property type="component" value="Chromosome Kuenenia_stuttgartiensis_MBR1"/>
</dbReference>
<sequence>MRHEGGKIVFFRVPYKTRINDKWCPVVRYDTARGFVHGDLMSVNGDVKKTPLFNQDNNSALTFAENDLKSN</sequence>
<name>A0A2C9CGB2_KUEST</name>
<evidence type="ECO:0000313" key="5">
    <source>
        <dbReference type="Proteomes" id="UP000501926"/>
    </source>
</evidence>
<gene>
    <name evidence="2" type="ORF">KsCSTR_47770</name>
    <name evidence="3" type="ORF">KSMBR1_2289</name>
</gene>
<dbReference type="EMBL" id="CP049055">
    <property type="protein sequence ID" value="QII14154.1"/>
    <property type="molecule type" value="Genomic_DNA"/>
</dbReference>
<reference evidence="4" key="2">
    <citation type="submission" date="2017-10" db="EMBL/GenBank/DDBJ databases">
        <authorList>
            <person name="Frank J."/>
        </authorList>
    </citation>
    <scope>NUCLEOTIDE SEQUENCE [LARGE SCALE GENOMIC DNA]</scope>
</reference>